<reference evidence="2 3" key="1">
    <citation type="journal article" date="2015" name="Genome Announc.">
        <title>Complete Genome Sequence of Clavibacter michiganensis subsp. insidiosus R1-1 Using PacBio Single-Molecule Real-Time Technology.</title>
        <authorList>
            <person name="Lu Y."/>
            <person name="Samac D.A."/>
            <person name="Glazebrook J."/>
            <person name="Ishimaru C.A."/>
        </authorList>
    </citation>
    <scope>NUCLEOTIDE SEQUENCE [LARGE SCALE GENOMIC DNA]</scope>
    <source>
        <strain evidence="2 3">R1-1</strain>
    </source>
</reference>
<dbReference type="KEGG" id="cmh:VO01_12580"/>
<dbReference type="Proteomes" id="UP000032604">
    <property type="component" value="Chromosome"/>
</dbReference>
<accession>A0A0D5CKQ5</accession>
<proteinExistence type="predicted"/>
<evidence type="ECO:0000256" key="1">
    <source>
        <dbReference type="SAM" id="MobiDB-lite"/>
    </source>
</evidence>
<sequence>MNGRAIVSGAVAGGVAGVGALGALTPTPGPDPRTLLDAVEAAAVTADERRDEREEWITAGRDATADDAPSLGSPSPRPQDLPSGTTPSVRVLPAASPRRRIPLPHRPDRGRGR</sequence>
<evidence type="ECO:0000313" key="3">
    <source>
        <dbReference type="Proteomes" id="UP000032604"/>
    </source>
</evidence>
<feature type="compositionally biased region" description="Basic and acidic residues" evidence="1">
    <location>
        <begin position="46"/>
        <end position="56"/>
    </location>
</feature>
<gene>
    <name evidence="2" type="ORF">VO01_12580</name>
</gene>
<evidence type="ECO:0000313" key="2">
    <source>
        <dbReference type="EMBL" id="AJW79847.1"/>
    </source>
</evidence>
<dbReference type="AlphaFoldDB" id="A0A0D5CKQ5"/>
<dbReference type="HOGENOM" id="CLU_2231823_0_0_11"/>
<protein>
    <submittedName>
        <fullName evidence="2">Uncharacterized protein</fullName>
    </submittedName>
</protein>
<organism evidence="2 3">
    <name type="scientific">Clavibacter michiganensis subsp. insidiosus</name>
    <dbReference type="NCBI Taxonomy" id="33014"/>
    <lineage>
        <taxon>Bacteria</taxon>
        <taxon>Bacillati</taxon>
        <taxon>Actinomycetota</taxon>
        <taxon>Actinomycetes</taxon>
        <taxon>Micrococcales</taxon>
        <taxon>Microbacteriaceae</taxon>
        <taxon>Clavibacter</taxon>
    </lineage>
</organism>
<dbReference type="PATRIC" id="fig|33014.5.peg.2594"/>
<dbReference type="EMBL" id="CP011043">
    <property type="protein sequence ID" value="AJW79847.1"/>
    <property type="molecule type" value="Genomic_DNA"/>
</dbReference>
<feature type="region of interest" description="Disordered" evidence="1">
    <location>
        <begin position="44"/>
        <end position="113"/>
    </location>
</feature>
<name>A0A0D5CKQ5_9MICO</name>